<proteinExistence type="predicted"/>
<keyword evidence="2 4" id="KW-0472">Membrane</keyword>
<dbReference type="InterPro" id="IPR036737">
    <property type="entry name" value="OmpA-like_sf"/>
</dbReference>
<evidence type="ECO:0000256" key="2">
    <source>
        <dbReference type="ARBA" id="ARBA00023136"/>
    </source>
</evidence>
<dbReference type="Pfam" id="PF00691">
    <property type="entry name" value="OmpA"/>
    <property type="match status" value="1"/>
</dbReference>
<comment type="subcellular location">
    <subcellularLocation>
        <location evidence="1">Cell outer membrane</location>
    </subcellularLocation>
</comment>
<sequence length="177" mass="19834">MNINLTLGAIVFLLWSTFSSWYYVCQIKGLCLESTTEVETPIKTEVPTPPVAEPVVEVPTLPPISLVEDRIYFDKNSTTLLDPAYVEQVTTRIKSAIEGREVDISIVGYTCDLGRQVYNQNLGLRRAEAIQTFLEDRNIGNSKFEISSKGESEATPGTEEQRQKDRKVSITIKSTDQ</sequence>
<evidence type="ECO:0000313" key="7">
    <source>
        <dbReference type="EMBL" id="SMD33109.1"/>
    </source>
</evidence>
<dbReference type="OrthoDB" id="9763897at2"/>
<evidence type="ECO:0000256" key="3">
    <source>
        <dbReference type="ARBA" id="ARBA00023237"/>
    </source>
</evidence>
<keyword evidence="3" id="KW-0998">Cell outer membrane</keyword>
<organism evidence="7 8">
    <name type="scientific">Reichenbachiella faecimaris</name>
    <dbReference type="NCBI Taxonomy" id="692418"/>
    <lineage>
        <taxon>Bacteria</taxon>
        <taxon>Pseudomonadati</taxon>
        <taxon>Bacteroidota</taxon>
        <taxon>Cytophagia</taxon>
        <taxon>Cytophagales</taxon>
        <taxon>Reichenbachiellaceae</taxon>
        <taxon>Reichenbachiella</taxon>
    </lineage>
</organism>
<dbReference type="SUPFAM" id="SSF103088">
    <property type="entry name" value="OmpA-like"/>
    <property type="match status" value="1"/>
</dbReference>
<dbReference type="CDD" id="cd07185">
    <property type="entry name" value="OmpA_C-like"/>
    <property type="match status" value="1"/>
</dbReference>
<dbReference type="PRINTS" id="PR01021">
    <property type="entry name" value="OMPADOMAIN"/>
</dbReference>
<keyword evidence="8" id="KW-1185">Reference proteome</keyword>
<dbReference type="GO" id="GO:0009279">
    <property type="term" value="C:cell outer membrane"/>
    <property type="evidence" value="ECO:0007669"/>
    <property type="project" value="UniProtKB-SubCell"/>
</dbReference>
<dbReference type="PANTHER" id="PTHR30329">
    <property type="entry name" value="STATOR ELEMENT OF FLAGELLAR MOTOR COMPLEX"/>
    <property type="match status" value="1"/>
</dbReference>
<dbReference type="Gene3D" id="3.30.1330.60">
    <property type="entry name" value="OmpA-like domain"/>
    <property type="match status" value="1"/>
</dbReference>
<gene>
    <name evidence="7" type="ORF">SAMN04488029_1474</name>
</gene>
<dbReference type="PROSITE" id="PS51123">
    <property type="entry name" value="OMPA_2"/>
    <property type="match status" value="1"/>
</dbReference>
<dbReference type="EMBL" id="FWYF01000001">
    <property type="protein sequence ID" value="SMD33109.1"/>
    <property type="molecule type" value="Genomic_DNA"/>
</dbReference>
<evidence type="ECO:0000313" key="8">
    <source>
        <dbReference type="Proteomes" id="UP000192472"/>
    </source>
</evidence>
<evidence type="ECO:0000256" key="4">
    <source>
        <dbReference type="PROSITE-ProRule" id="PRU00473"/>
    </source>
</evidence>
<dbReference type="RefSeq" id="WP_084371788.1">
    <property type="nucleotide sequence ID" value="NZ_FWYF01000001.1"/>
</dbReference>
<dbReference type="AlphaFoldDB" id="A0A1W2G8V5"/>
<dbReference type="InterPro" id="IPR050330">
    <property type="entry name" value="Bact_OuterMem_StrucFunc"/>
</dbReference>
<evidence type="ECO:0000256" key="1">
    <source>
        <dbReference type="ARBA" id="ARBA00004442"/>
    </source>
</evidence>
<dbReference type="Proteomes" id="UP000192472">
    <property type="component" value="Unassembled WGS sequence"/>
</dbReference>
<dbReference type="STRING" id="692418.SAMN04488029_1474"/>
<protein>
    <submittedName>
        <fullName evidence="7">OmpA family protein</fullName>
    </submittedName>
</protein>
<dbReference type="InterPro" id="IPR006665">
    <property type="entry name" value="OmpA-like"/>
</dbReference>
<evidence type="ECO:0000259" key="6">
    <source>
        <dbReference type="PROSITE" id="PS51123"/>
    </source>
</evidence>
<evidence type="ECO:0000256" key="5">
    <source>
        <dbReference type="SAM" id="MobiDB-lite"/>
    </source>
</evidence>
<accession>A0A1W2G8V5</accession>
<feature type="domain" description="OmpA-like" evidence="6">
    <location>
        <begin position="60"/>
        <end position="176"/>
    </location>
</feature>
<dbReference type="InterPro" id="IPR006664">
    <property type="entry name" value="OMP_bac"/>
</dbReference>
<reference evidence="7 8" key="1">
    <citation type="submission" date="2017-04" db="EMBL/GenBank/DDBJ databases">
        <authorList>
            <person name="Afonso C.L."/>
            <person name="Miller P.J."/>
            <person name="Scott M.A."/>
            <person name="Spackman E."/>
            <person name="Goraichik I."/>
            <person name="Dimitrov K.M."/>
            <person name="Suarez D.L."/>
            <person name="Swayne D.E."/>
        </authorList>
    </citation>
    <scope>NUCLEOTIDE SEQUENCE [LARGE SCALE GENOMIC DNA]</scope>
    <source>
        <strain evidence="7 8">DSM 26133</strain>
    </source>
</reference>
<name>A0A1W2G8V5_REIFA</name>
<feature type="compositionally biased region" description="Basic and acidic residues" evidence="5">
    <location>
        <begin position="159"/>
        <end position="168"/>
    </location>
</feature>
<feature type="region of interest" description="Disordered" evidence="5">
    <location>
        <begin position="142"/>
        <end position="177"/>
    </location>
</feature>
<dbReference type="PANTHER" id="PTHR30329:SF21">
    <property type="entry name" value="LIPOPROTEIN YIAD-RELATED"/>
    <property type="match status" value="1"/>
</dbReference>